<dbReference type="AlphaFoldDB" id="A0A512MC22"/>
<dbReference type="Proteomes" id="UP000321577">
    <property type="component" value="Unassembled WGS sequence"/>
</dbReference>
<reference evidence="2 3" key="1">
    <citation type="submission" date="2019-07" db="EMBL/GenBank/DDBJ databases">
        <title>Whole genome shotgun sequence of Brevifollis gellanilyticus NBRC 108608.</title>
        <authorList>
            <person name="Hosoyama A."/>
            <person name="Uohara A."/>
            <person name="Ohji S."/>
            <person name="Ichikawa N."/>
        </authorList>
    </citation>
    <scope>NUCLEOTIDE SEQUENCE [LARGE SCALE GENOMIC DNA]</scope>
    <source>
        <strain evidence="2 3">NBRC 108608</strain>
    </source>
</reference>
<comment type="caution">
    <text evidence="2">The sequence shown here is derived from an EMBL/GenBank/DDBJ whole genome shotgun (WGS) entry which is preliminary data.</text>
</comment>
<dbReference type="EMBL" id="BKAG01000027">
    <property type="protein sequence ID" value="GEP44290.1"/>
    <property type="molecule type" value="Genomic_DNA"/>
</dbReference>
<keyword evidence="1" id="KW-0732">Signal</keyword>
<proteinExistence type="predicted"/>
<feature type="signal peptide" evidence="1">
    <location>
        <begin position="1"/>
        <end position="22"/>
    </location>
</feature>
<protein>
    <submittedName>
        <fullName evidence="2">Uncharacterized protein</fullName>
    </submittedName>
</protein>
<sequence>MKPILPSVLFMLVIGSAPLNFAEDAKGTTLTAQPKVPKVYTVPDDSLSPDGHYGVTVPTTDEVPENEGKNSLIEVKTGRVLADLQTKFVAWTRRNHGEPQPARWSKDGSLLLWEASGKWSPAAITLVKIEKGAVLWQIDVLKAAEQEILKATQKAKPKQYAKAKKENEGSGAAYPEGFTVDVKTEEKSLEIPLWISVILTSNPKGIEGVDALESYLLGTVDETGKFTVKEFGFELPKSPHFVDSDTFH</sequence>
<dbReference type="OrthoDB" id="196978at2"/>
<organism evidence="2 3">
    <name type="scientific">Brevifollis gellanilyticus</name>
    <dbReference type="NCBI Taxonomy" id="748831"/>
    <lineage>
        <taxon>Bacteria</taxon>
        <taxon>Pseudomonadati</taxon>
        <taxon>Verrucomicrobiota</taxon>
        <taxon>Verrucomicrobiia</taxon>
        <taxon>Verrucomicrobiales</taxon>
        <taxon>Verrucomicrobiaceae</taxon>
    </lineage>
</organism>
<dbReference type="RefSeq" id="WP_146852090.1">
    <property type="nucleotide sequence ID" value="NZ_BKAG01000027.1"/>
</dbReference>
<gene>
    <name evidence="2" type="ORF">BGE01nite_35810</name>
</gene>
<evidence type="ECO:0000256" key="1">
    <source>
        <dbReference type="SAM" id="SignalP"/>
    </source>
</evidence>
<feature type="chain" id="PRO_5021731592" evidence="1">
    <location>
        <begin position="23"/>
        <end position="248"/>
    </location>
</feature>
<accession>A0A512MC22</accession>
<name>A0A512MC22_9BACT</name>
<evidence type="ECO:0000313" key="2">
    <source>
        <dbReference type="EMBL" id="GEP44290.1"/>
    </source>
</evidence>
<evidence type="ECO:0000313" key="3">
    <source>
        <dbReference type="Proteomes" id="UP000321577"/>
    </source>
</evidence>
<keyword evidence="3" id="KW-1185">Reference proteome</keyword>